<evidence type="ECO:0000256" key="1">
    <source>
        <dbReference type="SAM" id="Phobius"/>
    </source>
</evidence>
<dbReference type="RefSeq" id="WP_286051603.1">
    <property type="nucleotide sequence ID" value="NZ_JASVWF010000001.1"/>
</dbReference>
<sequence length="175" mass="18925">MSWLSVVVLLAVVASLVQALWGRGRLAENWALVRMLRVRPFLTNLVPIAAVMLAFAGLYQLPCLRWGWWTLLSGAPGNAMISAATDSLWVFAPFLVLLAVAMPQLVLAEEEVFRDGTRGWVHAVPRSLVFGLIHLVPGVPIAAASAGLAVERSGWRLDFAELTVGEQRAGADGLE</sequence>
<accession>A0ABT7M6U5</accession>
<feature type="transmembrane region" description="Helical" evidence="1">
    <location>
        <begin position="128"/>
        <end position="150"/>
    </location>
</feature>
<reference evidence="2 3" key="1">
    <citation type="submission" date="2023-06" db="EMBL/GenBank/DDBJ databases">
        <title>Actinomycetospora Odt1-22.</title>
        <authorList>
            <person name="Supong K."/>
        </authorList>
    </citation>
    <scope>NUCLEOTIDE SEQUENCE [LARGE SCALE GENOMIC DNA]</scope>
    <source>
        <strain evidence="2 3">Odt1-22</strain>
    </source>
</reference>
<keyword evidence="1" id="KW-1133">Transmembrane helix</keyword>
<evidence type="ECO:0000313" key="2">
    <source>
        <dbReference type="EMBL" id="MDL5155522.1"/>
    </source>
</evidence>
<keyword evidence="1" id="KW-0812">Transmembrane</keyword>
<dbReference type="Proteomes" id="UP001231924">
    <property type="component" value="Unassembled WGS sequence"/>
</dbReference>
<comment type="caution">
    <text evidence="2">The sequence shown here is derived from an EMBL/GenBank/DDBJ whole genome shotgun (WGS) entry which is preliminary data.</text>
</comment>
<evidence type="ECO:0000313" key="3">
    <source>
        <dbReference type="Proteomes" id="UP001231924"/>
    </source>
</evidence>
<proteinExistence type="predicted"/>
<feature type="transmembrane region" description="Helical" evidence="1">
    <location>
        <begin position="43"/>
        <end position="68"/>
    </location>
</feature>
<feature type="transmembrane region" description="Helical" evidence="1">
    <location>
        <begin position="88"/>
        <end position="108"/>
    </location>
</feature>
<organism evidence="2 3">
    <name type="scientific">Actinomycetospora termitidis</name>
    <dbReference type="NCBI Taxonomy" id="3053470"/>
    <lineage>
        <taxon>Bacteria</taxon>
        <taxon>Bacillati</taxon>
        <taxon>Actinomycetota</taxon>
        <taxon>Actinomycetes</taxon>
        <taxon>Pseudonocardiales</taxon>
        <taxon>Pseudonocardiaceae</taxon>
        <taxon>Actinomycetospora</taxon>
    </lineage>
</organism>
<dbReference type="EMBL" id="JASVWF010000001">
    <property type="protein sequence ID" value="MDL5155522.1"/>
    <property type="molecule type" value="Genomic_DNA"/>
</dbReference>
<name>A0ABT7M6U5_9PSEU</name>
<protein>
    <submittedName>
        <fullName evidence="2">Uncharacterized protein</fullName>
    </submittedName>
</protein>
<keyword evidence="3" id="KW-1185">Reference proteome</keyword>
<keyword evidence="1" id="KW-0472">Membrane</keyword>
<gene>
    <name evidence="2" type="ORF">QRT03_06130</name>
</gene>